<keyword evidence="7" id="KW-0539">Nucleus</keyword>
<dbReference type="Proteomes" id="UP001174936">
    <property type="component" value="Unassembled WGS sequence"/>
</dbReference>
<comment type="subcellular location">
    <subcellularLocation>
        <location evidence="2">Cytoplasm</location>
    </subcellularLocation>
    <subcellularLocation>
        <location evidence="1">Nucleus</location>
    </subcellularLocation>
</comment>
<keyword evidence="10" id="KW-1185">Reference proteome</keyword>
<proteinExistence type="inferred from homology"/>
<dbReference type="GO" id="GO:0008180">
    <property type="term" value="C:COP9 signalosome"/>
    <property type="evidence" value="ECO:0007669"/>
    <property type="project" value="UniProtKB-KW"/>
</dbReference>
<keyword evidence="6" id="KW-0736">Signalosome</keyword>
<evidence type="ECO:0000256" key="2">
    <source>
        <dbReference type="ARBA" id="ARBA00004496"/>
    </source>
</evidence>
<dbReference type="InterPro" id="IPR050756">
    <property type="entry name" value="CSN3"/>
</dbReference>
<evidence type="ECO:0000256" key="7">
    <source>
        <dbReference type="ARBA" id="ARBA00023242"/>
    </source>
</evidence>
<evidence type="ECO:0000313" key="9">
    <source>
        <dbReference type="EMBL" id="KAK0638748.1"/>
    </source>
</evidence>
<accession>A0AA39XR92</accession>
<evidence type="ECO:0000256" key="1">
    <source>
        <dbReference type="ARBA" id="ARBA00004123"/>
    </source>
</evidence>
<protein>
    <recommendedName>
        <fullName evidence="4">COP9 signalosome complex subunit 3</fullName>
    </recommendedName>
</protein>
<dbReference type="InterPro" id="IPR000717">
    <property type="entry name" value="PCI_dom"/>
</dbReference>
<dbReference type="PANTHER" id="PTHR10758">
    <property type="entry name" value="26S PROTEASOME NON-ATPASE REGULATORY SUBUNIT 3/COP9 SIGNALOSOME COMPLEX SUBUNIT 3"/>
    <property type="match status" value="1"/>
</dbReference>
<dbReference type="EMBL" id="JAULSV010000007">
    <property type="protein sequence ID" value="KAK0638748.1"/>
    <property type="molecule type" value="Genomic_DNA"/>
</dbReference>
<keyword evidence="5" id="KW-0963">Cytoplasm</keyword>
<dbReference type="Pfam" id="PF22788">
    <property type="entry name" value="COP9_hel_rpt"/>
    <property type="match status" value="1"/>
</dbReference>
<feature type="domain" description="PCI" evidence="8">
    <location>
        <begin position="229"/>
        <end position="404"/>
    </location>
</feature>
<organism evidence="9 10">
    <name type="scientific">Cercophora newfieldiana</name>
    <dbReference type="NCBI Taxonomy" id="92897"/>
    <lineage>
        <taxon>Eukaryota</taxon>
        <taxon>Fungi</taxon>
        <taxon>Dikarya</taxon>
        <taxon>Ascomycota</taxon>
        <taxon>Pezizomycotina</taxon>
        <taxon>Sordariomycetes</taxon>
        <taxon>Sordariomycetidae</taxon>
        <taxon>Sordariales</taxon>
        <taxon>Lasiosphaeriaceae</taxon>
        <taxon>Cercophora</taxon>
    </lineage>
</organism>
<evidence type="ECO:0000256" key="6">
    <source>
        <dbReference type="ARBA" id="ARBA00022790"/>
    </source>
</evidence>
<sequence length="482" mass="53106">MDEYASVLLAFPNAIDLSNEAFHPAVRRHVREVEELVKDSADFGSHAAQLLEHVDPAVNSISYLALLGILLQRDRVPQTNVTLLICITKFLLTFDARQIRYAGTAFSSLLGLIAGGNLFPASVAVDLLATAILRIDPTGTMFTSHHLPLVRLAYFTDNVEPALPVIQKDIVFFPGIKSGADGRPCDMDLSPPAYITPESGLTEKIKNSTVLEYDLLVAKCFIQRRSWQQAFDALERIVSYPSKDHACSKVMIEAYNKWTLVGLLLNGKPPTLPASVSSNIRKAYSVLGKPYASIAEAFEVKTAAALKAEIESLGPQFWAEEVNLGLVNYVLSHYQRWMIVNLRDIYTKISLEDIRKLTQSAETGKELDTEAQVLALLQDMISSGMLNGRVEAAADGKPAHLVFLAPTEELSEAEFATQMLQTAQRIKDLGPIVKATNERLATSREYIRYLARDQKGNGKGIEFGGFETTVEDEDLMTGIMAV</sequence>
<evidence type="ECO:0000256" key="4">
    <source>
        <dbReference type="ARBA" id="ARBA00014878"/>
    </source>
</evidence>
<reference evidence="9" key="1">
    <citation type="submission" date="2023-06" db="EMBL/GenBank/DDBJ databases">
        <title>Genome-scale phylogeny and comparative genomics of the fungal order Sordariales.</title>
        <authorList>
            <consortium name="Lawrence Berkeley National Laboratory"/>
            <person name="Hensen N."/>
            <person name="Bonometti L."/>
            <person name="Westerberg I."/>
            <person name="Brannstrom I.O."/>
            <person name="Guillou S."/>
            <person name="Cros-Aarteil S."/>
            <person name="Calhoun S."/>
            <person name="Haridas S."/>
            <person name="Kuo A."/>
            <person name="Mondo S."/>
            <person name="Pangilinan J."/>
            <person name="Riley R."/>
            <person name="Labutti K."/>
            <person name="Andreopoulos B."/>
            <person name="Lipzen A."/>
            <person name="Chen C."/>
            <person name="Yanf M."/>
            <person name="Daum C."/>
            <person name="Ng V."/>
            <person name="Clum A."/>
            <person name="Steindorff A."/>
            <person name="Ohm R."/>
            <person name="Martin F."/>
            <person name="Silar P."/>
            <person name="Natvig D."/>
            <person name="Lalanne C."/>
            <person name="Gautier V."/>
            <person name="Ament-Velasquez S.L."/>
            <person name="Kruys A."/>
            <person name="Hutchinson M.I."/>
            <person name="Powell A.J."/>
            <person name="Barry K."/>
            <person name="Miller A.N."/>
            <person name="Grigoriev I.V."/>
            <person name="Debuchy R."/>
            <person name="Gladieux P."/>
            <person name="Thoren M.H."/>
            <person name="Johannesson H."/>
        </authorList>
    </citation>
    <scope>NUCLEOTIDE SEQUENCE</scope>
    <source>
        <strain evidence="9">SMH2532-1</strain>
    </source>
</reference>
<dbReference type="InterPro" id="IPR055089">
    <property type="entry name" value="COP9_N"/>
</dbReference>
<comment type="caution">
    <text evidence="9">The sequence shown here is derived from an EMBL/GenBank/DDBJ whole genome shotgun (WGS) entry which is preliminary data.</text>
</comment>
<evidence type="ECO:0000256" key="3">
    <source>
        <dbReference type="ARBA" id="ARBA00007084"/>
    </source>
</evidence>
<comment type="similarity">
    <text evidence="3">Belongs to the CSN3 family.</text>
</comment>
<evidence type="ECO:0000259" key="8">
    <source>
        <dbReference type="PROSITE" id="PS50250"/>
    </source>
</evidence>
<dbReference type="GO" id="GO:0005737">
    <property type="term" value="C:cytoplasm"/>
    <property type="evidence" value="ECO:0007669"/>
    <property type="project" value="UniProtKB-SubCell"/>
</dbReference>
<dbReference type="PANTHER" id="PTHR10758:SF1">
    <property type="entry name" value="COP9 SIGNALOSOME COMPLEX SUBUNIT 3"/>
    <property type="match status" value="1"/>
</dbReference>
<evidence type="ECO:0000256" key="5">
    <source>
        <dbReference type="ARBA" id="ARBA00022490"/>
    </source>
</evidence>
<dbReference type="AlphaFoldDB" id="A0AA39XR92"/>
<dbReference type="GO" id="GO:0006511">
    <property type="term" value="P:ubiquitin-dependent protein catabolic process"/>
    <property type="evidence" value="ECO:0007669"/>
    <property type="project" value="TreeGrafter"/>
</dbReference>
<dbReference type="PROSITE" id="PS50250">
    <property type="entry name" value="PCI"/>
    <property type="match status" value="1"/>
</dbReference>
<evidence type="ECO:0000313" key="10">
    <source>
        <dbReference type="Proteomes" id="UP001174936"/>
    </source>
</evidence>
<name>A0AA39XR92_9PEZI</name>
<gene>
    <name evidence="9" type="ORF">B0T16DRAFT_431846</name>
</gene>